<evidence type="ECO:0000256" key="3">
    <source>
        <dbReference type="ARBA" id="ARBA00022741"/>
    </source>
</evidence>
<evidence type="ECO:0000256" key="1">
    <source>
        <dbReference type="ARBA" id="ARBA00022679"/>
    </source>
</evidence>
<keyword evidence="3" id="KW-0547">Nucleotide-binding</keyword>
<feature type="domain" description="cGAS/DncV-like nucleotidyltransferase C-terminal helical" evidence="5">
    <location>
        <begin position="180"/>
        <end position="295"/>
    </location>
</feature>
<dbReference type="InterPro" id="IPR006116">
    <property type="entry name" value="NT_2-5OAS_ClassI-CCAase"/>
</dbReference>
<dbReference type="RefSeq" id="WP_317957990.1">
    <property type="nucleotide sequence ID" value="NZ_BSKO01000001.1"/>
</dbReference>
<keyword evidence="7" id="KW-1185">Reference proteome</keyword>
<keyword evidence="1" id="KW-0808">Transferase</keyword>
<comment type="caution">
    <text evidence="6">The sequence shown here is derived from an EMBL/GenBank/DDBJ whole genome shotgun (WGS) entry which is preliminary data.</text>
</comment>
<reference evidence="6 7" key="1">
    <citation type="submission" date="2023-02" db="EMBL/GenBank/DDBJ databases">
        <title>Oceanobacillus kimchii IFOP_LL358 isolated form Alexandrium catenella lab strain.</title>
        <authorList>
            <person name="Gajardo G."/>
            <person name="Ueki S."/>
            <person name="Maruyama F."/>
        </authorList>
    </citation>
    <scope>NUCLEOTIDE SEQUENCE [LARGE SCALE GENOMIC DNA]</scope>
    <source>
        <strain evidence="6 7">IFOP_LL358</strain>
    </source>
</reference>
<evidence type="ECO:0000259" key="5">
    <source>
        <dbReference type="Pfam" id="PF26305"/>
    </source>
</evidence>
<gene>
    <name evidence="6" type="ORF">MACH08_18860</name>
</gene>
<proteinExistence type="predicted"/>
<dbReference type="Proteomes" id="UP001275436">
    <property type="component" value="Unassembled WGS sequence"/>
</dbReference>
<evidence type="ECO:0000256" key="4">
    <source>
        <dbReference type="ARBA" id="ARBA00023118"/>
    </source>
</evidence>
<organism evidence="6 7">
    <name type="scientific">Oceanobacillus kimchii</name>
    <dbReference type="NCBI Taxonomy" id="746691"/>
    <lineage>
        <taxon>Bacteria</taxon>
        <taxon>Bacillati</taxon>
        <taxon>Bacillota</taxon>
        <taxon>Bacilli</taxon>
        <taxon>Bacillales</taxon>
        <taxon>Bacillaceae</taxon>
        <taxon>Oceanobacillus</taxon>
    </lineage>
</organism>
<dbReference type="Pfam" id="PF26305">
    <property type="entry name" value="CD_NTase_C"/>
    <property type="match status" value="1"/>
</dbReference>
<dbReference type="InterPro" id="IPR043519">
    <property type="entry name" value="NT_sf"/>
</dbReference>
<evidence type="ECO:0000313" key="7">
    <source>
        <dbReference type="Proteomes" id="UP001275436"/>
    </source>
</evidence>
<accession>A0ABQ5TNH2</accession>
<sequence length="297" mass="34729">MFEIKSTIEATCQSWSKPASDTEEVKCDNAVRMIKDALKHSEDLDTFKIDFIPKGSFHNNTNVRLNSDVDVAVVLRNSFFTDYPSGKDKNDFGNVSSDYKFSTYREDVYRALIKKFGYENVEQGNKSIKIRSNSYRVDADAVPCLEYRRYQTDGSFLTGTAFMPRDNSNIVKNFPIQHYENGKNKNIETSRRYKKIVRIVKRIRYNMAQESGTHSNISSFLIECLIWNVPNKFFGHTLLADDVLACFNFLIDNTTKYEQCKDWREVSDLLYLFHSERKYTVFETRKFLIDAKNYLFT</sequence>
<dbReference type="Gene3D" id="3.30.460.10">
    <property type="entry name" value="Beta Polymerase, domain 2"/>
    <property type="match status" value="1"/>
</dbReference>
<keyword evidence="4" id="KW-0051">Antiviral defense</keyword>
<keyword evidence="2" id="KW-0548">Nucleotidyltransferase</keyword>
<dbReference type="InterPro" id="IPR058909">
    <property type="entry name" value="CD_NTase_C"/>
</dbReference>
<evidence type="ECO:0000313" key="6">
    <source>
        <dbReference type="EMBL" id="GLO66102.1"/>
    </source>
</evidence>
<protein>
    <recommendedName>
        <fullName evidence="5">cGAS/DncV-like nucleotidyltransferase C-terminal helical domain-containing protein</fullName>
    </recommendedName>
</protein>
<dbReference type="CDD" id="cd05400">
    <property type="entry name" value="NT_2-5OAS_ClassI-CCAase"/>
    <property type="match status" value="1"/>
</dbReference>
<dbReference type="EMBL" id="BSKO01000001">
    <property type="protein sequence ID" value="GLO66102.1"/>
    <property type="molecule type" value="Genomic_DNA"/>
</dbReference>
<name>A0ABQ5TNH2_9BACI</name>
<evidence type="ECO:0000256" key="2">
    <source>
        <dbReference type="ARBA" id="ARBA00022695"/>
    </source>
</evidence>